<dbReference type="Proteomes" id="UP000324222">
    <property type="component" value="Unassembled WGS sequence"/>
</dbReference>
<protein>
    <submittedName>
        <fullName evidence="2">Uncharacterized protein</fullName>
    </submittedName>
</protein>
<evidence type="ECO:0000313" key="3">
    <source>
        <dbReference type="Proteomes" id="UP000324222"/>
    </source>
</evidence>
<keyword evidence="3" id="KW-1185">Reference proteome</keyword>
<accession>A0A5B7FF14</accession>
<evidence type="ECO:0000313" key="2">
    <source>
        <dbReference type="EMBL" id="MPC45092.1"/>
    </source>
</evidence>
<sequence>MVSGIVVGGGTVSPHHKYVAVTLLTNETLTFAAEVSPHGGPTRALPPSMGSPGWGPTGPTPQGPAHSTIPHPCHVPPVCPPDPLPVASLDLLVHWTSTC</sequence>
<name>A0A5B7FF14_PORTR</name>
<feature type="region of interest" description="Disordered" evidence="1">
    <location>
        <begin position="34"/>
        <end position="69"/>
    </location>
</feature>
<evidence type="ECO:0000256" key="1">
    <source>
        <dbReference type="SAM" id="MobiDB-lite"/>
    </source>
</evidence>
<proteinExistence type="predicted"/>
<gene>
    <name evidence="2" type="ORF">E2C01_038777</name>
</gene>
<dbReference type="EMBL" id="VSRR010006565">
    <property type="protein sequence ID" value="MPC45092.1"/>
    <property type="molecule type" value="Genomic_DNA"/>
</dbReference>
<comment type="caution">
    <text evidence="2">The sequence shown here is derived from an EMBL/GenBank/DDBJ whole genome shotgun (WGS) entry which is preliminary data.</text>
</comment>
<organism evidence="2 3">
    <name type="scientific">Portunus trituberculatus</name>
    <name type="common">Swimming crab</name>
    <name type="synonym">Neptunus trituberculatus</name>
    <dbReference type="NCBI Taxonomy" id="210409"/>
    <lineage>
        <taxon>Eukaryota</taxon>
        <taxon>Metazoa</taxon>
        <taxon>Ecdysozoa</taxon>
        <taxon>Arthropoda</taxon>
        <taxon>Crustacea</taxon>
        <taxon>Multicrustacea</taxon>
        <taxon>Malacostraca</taxon>
        <taxon>Eumalacostraca</taxon>
        <taxon>Eucarida</taxon>
        <taxon>Decapoda</taxon>
        <taxon>Pleocyemata</taxon>
        <taxon>Brachyura</taxon>
        <taxon>Eubrachyura</taxon>
        <taxon>Portunoidea</taxon>
        <taxon>Portunidae</taxon>
        <taxon>Portuninae</taxon>
        <taxon>Portunus</taxon>
    </lineage>
</organism>
<dbReference type="AlphaFoldDB" id="A0A5B7FF14"/>
<reference evidence="2 3" key="1">
    <citation type="submission" date="2019-05" db="EMBL/GenBank/DDBJ databases">
        <title>Another draft genome of Portunus trituberculatus and its Hox gene families provides insights of decapod evolution.</title>
        <authorList>
            <person name="Jeong J.-H."/>
            <person name="Song I."/>
            <person name="Kim S."/>
            <person name="Choi T."/>
            <person name="Kim D."/>
            <person name="Ryu S."/>
            <person name="Kim W."/>
        </authorList>
    </citation>
    <scope>NUCLEOTIDE SEQUENCE [LARGE SCALE GENOMIC DNA]</scope>
    <source>
        <tissue evidence="2">Muscle</tissue>
    </source>
</reference>